<dbReference type="InterPro" id="IPR041577">
    <property type="entry name" value="RT_RNaseH_2"/>
</dbReference>
<feature type="domain" description="Integrase zinc-binding" evidence="4">
    <location>
        <begin position="159"/>
        <end position="216"/>
    </location>
</feature>
<accession>A0A1U7V9B0</accession>
<reference evidence="5" key="1">
    <citation type="journal article" date="2013" name="Genome Biol.">
        <title>Reference genomes and transcriptomes of Nicotiana sylvestris and Nicotiana tomentosiformis.</title>
        <authorList>
            <person name="Sierro N."/>
            <person name="Battey J.N."/>
            <person name="Ouadi S."/>
            <person name="Bovet L."/>
            <person name="Goepfert S."/>
            <person name="Bakaher N."/>
            <person name="Peitsch M.C."/>
            <person name="Ivanov N.V."/>
        </authorList>
    </citation>
    <scope>NUCLEOTIDE SEQUENCE [LARGE SCALE GENOMIC DNA]</scope>
</reference>
<dbReference type="Proteomes" id="UP000189701">
    <property type="component" value="Unplaced"/>
</dbReference>
<sequence length="325" mass="37234">MKGVRCFLGHVGFYHRFVKDFSKVVNPLCKLLEKDVKFHFNEDCLKEFELLKFKLTTTPIITAPYWSLPFELMCDASDVVVKEVFGQRINKIFHLVYYASKTMNDAQVNYTVTVKELFAIVLAIEKFCPYLMGTKVIVHIDHAMLRYLMSKNDLEARCVPEEEQVEILEACHSSPYGGRHDSARMTEKVLSCGFYWPTLYKDASDLVKRCDECQRAGGISKKNEMPLITILEMDFFDEWGIDFMGLYQMALNNEALRNLPLGEEVDDDHVDEIQPKAQEQRRGRAPNYNIPNPPPPPPRAAHWVLPNEGYAGAIVLPGLGRATFK</sequence>
<keyword evidence="1" id="KW-0511">Multifunctional enzyme</keyword>
<evidence type="ECO:0000256" key="1">
    <source>
        <dbReference type="ARBA" id="ARBA00023268"/>
    </source>
</evidence>
<dbReference type="InterPro" id="IPR041588">
    <property type="entry name" value="Integrase_H2C2"/>
</dbReference>
<dbReference type="SUPFAM" id="SSF56672">
    <property type="entry name" value="DNA/RNA polymerases"/>
    <property type="match status" value="1"/>
</dbReference>
<feature type="region of interest" description="Disordered" evidence="2">
    <location>
        <begin position="276"/>
        <end position="300"/>
    </location>
</feature>
<dbReference type="AlphaFoldDB" id="A0A1U7V9B0"/>
<dbReference type="STRING" id="4096.A0A1U7V9B0"/>
<dbReference type="Gene3D" id="1.10.340.70">
    <property type="match status" value="1"/>
</dbReference>
<dbReference type="PANTHER" id="PTHR37984">
    <property type="entry name" value="PROTEIN CBG26694"/>
    <property type="match status" value="1"/>
</dbReference>
<organism evidence="5 6">
    <name type="scientific">Nicotiana sylvestris</name>
    <name type="common">Wood tobacco</name>
    <name type="synonym">South American tobacco</name>
    <dbReference type="NCBI Taxonomy" id="4096"/>
    <lineage>
        <taxon>Eukaryota</taxon>
        <taxon>Viridiplantae</taxon>
        <taxon>Streptophyta</taxon>
        <taxon>Embryophyta</taxon>
        <taxon>Tracheophyta</taxon>
        <taxon>Spermatophyta</taxon>
        <taxon>Magnoliopsida</taxon>
        <taxon>eudicotyledons</taxon>
        <taxon>Gunneridae</taxon>
        <taxon>Pentapetalae</taxon>
        <taxon>asterids</taxon>
        <taxon>lamiids</taxon>
        <taxon>Solanales</taxon>
        <taxon>Solanaceae</taxon>
        <taxon>Nicotianoideae</taxon>
        <taxon>Nicotianeae</taxon>
        <taxon>Nicotiana</taxon>
    </lineage>
</organism>
<evidence type="ECO:0000313" key="6">
    <source>
        <dbReference type="RefSeq" id="XP_009761576.1"/>
    </source>
</evidence>
<proteinExistence type="predicted"/>
<dbReference type="InterPro" id="IPR043128">
    <property type="entry name" value="Rev_trsase/Diguanyl_cyclase"/>
</dbReference>
<feature type="domain" description="Reverse transcriptase/retrotransposon-derived protein RNase H-like" evidence="3">
    <location>
        <begin position="40"/>
        <end position="138"/>
    </location>
</feature>
<protein>
    <submittedName>
        <fullName evidence="6">Uncharacterized protein LOC104213730</fullName>
    </submittedName>
</protein>
<evidence type="ECO:0000256" key="2">
    <source>
        <dbReference type="SAM" id="MobiDB-lite"/>
    </source>
</evidence>
<dbReference type="Pfam" id="PF17921">
    <property type="entry name" value="Integrase_H2C2"/>
    <property type="match status" value="1"/>
</dbReference>
<keyword evidence="5" id="KW-1185">Reference proteome</keyword>
<evidence type="ECO:0000259" key="3">
    <source>
        <dbReference type="Pfam" id="PF17919"/>
    </source>
</evidence>
<dbReference type="InterPro" id="IPR050951">
    <property type="entry name" value="Retrovirus_Pol_polyprotein"/>
</dbReference>
<dbReference type="eggNOG" id="KOG0017">
    <property type="taxonomic scope" value="Eukaryota"/>
</dbReference>
<evidence type="ECO:0000313" key="5">
    <source>
        <dbReference type="Proteomes" id="UP000189701"/>
    </source>
</evidence>
<dbReference type="Gene3D" id="3.30.70.270">
    <property type="match status" value="1"/>
</dbReference>
<reference evidence="6" key="2">
    <citation type="submission" date="2025-08" db="UniProtKB">
        <authorList>
            <consortium name="RefSeq"/>
        </authorList>
    </citation>
    <scope>IDENTIFICATION</scope>
    <source>
        <tissue evidence="6">Leaf</tissue>
    </source>
</reference>
<evidence type="ECO:0000259" key="4">
    <source>
        <dbReference type="Pfam" id="PF17921"/>
    </source>
</evidence>
<dbReference type="PANTHER" id="PTHR37984:SF5">
    <property type="entry name" value="PROTEIN NYNRIN-LIKE"/>
    <property type="match status" value="1"/>
</dbReference>
<name>A0A1U7V9B0_NICSY</name>
<dbReference type="InterPro" id="IPR043502">
    <property type="entry name" value="DNA/RNA_pol_sf"/>
</dbReference>
<dbReference type="GO" id="GO:0003824">
    <property type="term" value="F:catalytic activity"/>
    <property type="evidence" value="ECO:0007669"/>
    <property type="project" value="UniProtKB-KW"/>
</dbReference>
<dbReference type="Pfam" id="PF17919">
    <property type="entry name" value="RT_RNaseH_2"/>
    <property type="match status" value="1"/>
</dbReference>
<gene>
    <name evidence="6" type="primary">LOC104213730</name>
</gene>
<dbReference type="RefSeq" id="XP_009761576.1">
    <property type="nucleotide sequence ID" value="XM_009763274.1"/>
</dbReference>
<dbReference type="CDD" id="cd09274">
    <property type="entry name" value="RNase_HI_RT_Ty3"/>
    <property type="match status" value="1"/>
</dbReference>